<accession>A0A382RXB5</accession>
<evidence type="ECO:0000313" key="1">
    <source>
        <dbReference type="EMBL" id="SVD02334.1"/>
    </source>
</evidence>
<dbReference type="InterPro" id="IPR032675">
    <property type="entry name" value="LRR_dom_sf"/>
</dbReference>
<dbReference type="EMBL" id="UINC01124890">
    <property type="protein sequence ID" value="SVD02334.1"/>
    <property type="molecule type" value="Genomic_DNA"/>
</dbReference>
<name>A0A382RXB5_9ZZZZ</name>
<reference evidence="1" key="1">
    <citation type="submission" date="2018-05" db="EMBL/GenBank/DDBJ databases">
        <authorList>
            <person name="Lanie J.A."/>
            <person name="Ng W.-L."/>
            <person name="Kazmierczak K.M."/>
            <person name="Andrzejewski T.M."/>
            <person name="Davidsen T.M."/>
            <person name="Wayne K.J."/>
            <person name="Tettelin H."/>
            <person name="Glass J.I."/>
            <person name="Rusch D."/>
            <person name="Podicherti R."/>
            <person name="Tsui H.-C.T."/>
            <person name="Winkler M.E."/>
        </authorList>
    </citation>
    <scope>NUCLEOTIDE SEQUENCE</scope>
</reference>
<sequence>MKKLLITTFAAAVMLLFGAVNEVNGDPLKYEVVGDTVTIKDCKETASGPLAIPSIYEGKPVTSIGDWAFYGCTKLTRATIPDSVTAIGYAAFSKCVSLKSIDVGEGNTEYSSVDGVLFDKNKTVLIHFPAG</sequence>
<protein>
    <submittedName>
        <fullName evidence="1">Uncharacterized protein</fullName>
    </submittedName>
</protein>
<dbReference type="Pfam" id="PF13306">
    <property type="entry name" value="LRR_5"/>
    <property type="match status" value="1"/>
</dbReference>
<gene>
    <name evidence="1" type="ORF">METZ01_LOCUS355188</name>
</gene>
<dbReference type="Gene3D" id="3.80.10.10">
    <property type="entry name" value="Ribonuclease Inhibitor"/>
    <property type="match status" value="1"/>
</dbReference>
<organism evidence="1">
    <name type="scientific">marine metagenome</name>
    <dbReference type="NCBI Taxonomy" id="408172"/>
    <lineage>
        <taxon>unclassified sequences</taxon>
        <taxon>metagenomes</taxon>
        <taxon>ecological metagenomes</taxon>
    </lineage>
</organism>
<proteinExistence type="predicted"/>
<dbReference type="InterPro" id="IPR026906">
    <property type="entry name" value="LRR_5"/>
</dbReference>
<feature type="non-terminal residue" evidence="1">
    <location>
        <position position="131"/>
    </location>
</feature>
<dbReference type="AlphaFoldDB" id="A0A382RXB5"/>